<evidence type="ECO:0008006" key="4">
    <source>
        <dbReference type="Google" id="ProtNLM"/>
    </source>
</evidence>
<comment type="caution">
    <text evidence="2">The sequence shown here is derived from an EMBL/GenBank/DDBJ whole genome shotgun (WGS) entry which is preliminary data.</text>
</comment>
<feature type="non-terminal residue" evidence="2">
    <location>
        <position position="129"/>
    </location>
</feature>
<gene>
    <name evidence="2" type="ORF">DY000_02041665</name>
</gene>
<dbReference type="InterPro" id="IPR002885">
    <property type="entry name" value="PPR_rpt"/>
</dbReference>
<sequence length="129" mass="14555">MIQRLIPLQRKAFALVQPRFSETGTKRIALFLFSSAFSVLSDGRVSYKERLLTSGIVGIKKDDAVSLFQSMIQSRPLPTIIDFNRLLSEVSRTKQKLGFAFSVMGKMLKLGYDPDTITFSTLINVYVSR</sequence>
<keyword evidence="1" id="KW-0677">Repeat</keyword>
<keyword evidence="3" id="KW-1185">Reference proteome</keyword>
<dbReference type="EMBL" id="QGKV02001507">
    <property type="protein sequence ID" value="KAF3532085.1"/>
    <property type="molecule type" value="Genomic_DNA"/>
</dbReference>
<evidence type="ECO:0000313" key="3">
    <source>
        <dbReference type="Proteomes" id="UP000266723"/>
    </source>
</evidence>
<accession>A0ABQ7BJI7</accession>
<dbReference type="Gene3D" id="1.25.40.10">
    <property type="entry name" value="Tetratricopeptide repeat domain"/>
    <property type="match status" value="1"/>
</dbReference>
<dbReference type="Proteomes" id="UP000266723">
    <property type="component" value="Unassembled WGS sequence"/>
</dbReference>
<protein>
    <recommendedName>
        <fullName evidence="4">Pentacotripeptide-repeat region of PRORP domain-containing protein</fullName>
    </recommendedName>
</protein>
<organism evidence="2 3">
    <name type="scientific">Brassica cretica</name>
    <name type="common">Mustard</name>
    <dbReference type="NCBI Taxonomy" id="69181"/>
    <lineage>
        <taxon>Eukaryota</taxon>
        <taxon>Viridiplantae</taxon>
        <taxon>Streptophyta</taxon>
        <taxon>Embryophyta</taxon>
        <taxon>Tracheophyta</taxon>
        <taxon>Spermatophyta</taxon>
        <taxon>Magnoliopsida</taxon>
        <taxon>eudicotyledons</taxon>
        <taxon>Gunneridae</taxon>
        <taxon>Pentapetalae</taxon>
        <taxon>rosids</taxon>
        <taxon>malvids</taxon>
        <taxon>Brassicales</taxon>
        <taxon>Brassicaceae</taxon>
        <taxon>Brassiceae</taxon>
        <taxon>Brassica</taxon>
    </lineage>
</organism>
<proteinExistence type="predicted"/>
<evidence type="ECO:0000256" key="1">
    <source>
        <dbReference type="ARBA" id="ARBA00022737"/>
    </source>
</evidence>
<name>A0ABQ7BJI7_BRACR</name>
<reference evidence="2 3" key="1">
    <citation type="journal article" date="2020" name="BMC Genomics">
        <title>Intraspecific diversification of the crop wild relative Brassica cretica Lam. using demographic model selection.</title>
        <authorList>
            <person name="Kioukis A."/>
            <person name="Michalopoulou V.A."/>
            <person name="Briers L."/>
            <person name="Pirintsos S."/>
            <person name="Studholme D.J."/>
            <person name="Pavlidis P."/>
            <person name="Sarris P.F."/>
        </authorList>
    </citation>
    <scope>NUCLEOTIDE SEQUENCE [LARGE SCALE GENOMIC DNA]</scope>
    <source>
        <strain evidence="3">cv. PFS-1207/04</strain>
    </source>
</reference>
<dbReference type="Pfam" id="PF13812">
    <property type="entry name" value="PPR_3"/>
    <property type="match status" value="1"/>
</dbReference>
<evidence type="ECO:0000313" key="2">
    <source>
        <dbReference type="EMBL" id="KAF3532085.1"/>
    </source>
</evidence>
<dbReference type="InterPro" id="IPR011990">
    <property type="entry name" value="TPR-like_helical_dom_sf"/>
</dbReference>